<dbReference type="Gene3D" id="3.30.1870.10">
    <property type="entry name" value="EreA-like, domain 2"/>
    <property type="match status" value="1"/>
</dbReference>
<gene>
    <name evidence="1" type="ORF">RM479_08710</name>
</gene>
<sequence length="385" mass="41985">MDQDIRDFVPASCELLALGEPTHREPAFGLVRNELLVRLVDLGFRSIAIEIDRVAALSVNDFVRGGAGDLDRVLEEGFSHDFGELDANRRLVAWLREYNEDRSAEERVAFHGFDTPGENFSAPSPRGYLEYARDRLGLDLDIAGLTGDDERWSRAEAVMDPAMSPGITEEAVRLRVIADGMLGELYARAPELIAATSRAEWSGTRTRLTAGIGLLRYHEQCARHPEQAVRLRAQIATRDALMAENLLDIRDIEAERGATLVFTHNLHLRRTPSVWRFGDEDLDWFSAGAIVGSLVGERYACVAGSLGRSEGLGLGEPEADTYEGALQAGVTTWGLRAATGLAPARTRTDTTPEKGYFPLEEATVAGVDAVLHIADAGAIVKTVGS</sequence>
<dbReference type="InterPro" id="IPR007815">
    <property type="entry name" value="Emycin_Estase"/>
</dbReference>
<dbReference type="PANTHER" id="PTHR31299">
    <property type="entry name" value="ESTERASE, PUTATIVE (AFU_ORTHOLOGUE AFUA_1G05850)-RELATED"/>
    <property type="match status" value="1"/>
</dbReference>
<evidence type="ECO:0000313" key="1">
    <source>
        <dbReference type="EMBL" id="MDT0328493.1"/>
    </source>
</evidence>
<evidence type="ECO:0000313" key="2">
    <source>
        <dbReference type="Proteomes" id="UP001183390"/>
    </source>
</evidence>
<accession>A0ABU2M741</accession>
<dbReference type="InterPro" id="IPR052036">
    <property type="entry name" value="Hydrolase/PRTase-associated"/>
</dbReference>
<dbReference type="PANTHER" id="PTHR31299:SF0">
    <property type="entry name" value="ESTERASE, PUTATIVE (AFU_ORTHOLOGUE AFUA_1G05850)-RELATED"/>
    <property type="match status" value="1"/>
</dbReference>
<reference evidence="2" key="1">
    <citation type="submission" date="2023-07" db="EMBL/GenBank/DDBJ databases">
        <title>30 novel species of actinomycetes from the DSMZ collection.</title>
        <authorList>
            <person name="Nouioui I."/>
        </authorList>
    </citation>
    <scope>NUCLEOTIDE SEQUENCE [LARGE SCALE GENOMIC DNA]</scope>
    <source>
        <strain evidence="2">DSM 44743</strain>
    </source>
</reference>
<protein>
    <submittedName>
        <fullName evidence="1">Erythromycin esterase family protein</fullName>
    </submittedName>
</protein>
<keyword evidence="2" id="KW-1185">Reference proteome</keyword>
<organism evidence="1 2">
    <name type="scientific">Nocardiopsis lambiniae</name>
    <dbReference type="NCBI Taxonomy" id="3075539"/>
    <lineage>
        <taxon>Bacteria</taxon>
        <taxon>Bacillati</taxon>
        <taxon>Actinomycetota</taxon>
        <taxon>Actinomycetes</taxon>
        <taxon>Streptosporangiales</taxon>
        <taxon>Nocardiopsidaceae</taxon>
        <taxon>Nocardiopsis</taxon>
    </lineage>
</organism>
<comment type="caution">
    <text evidence="1">The sequence shown here is derived from an EMBL/GenBank/DDBJ whole genome shotgun (WGS) entry which is preliminary data.</text>
</comment>
<dbReference type="CDD" id="cd14728">
    <property type="entry name" value="Ere-like"/>
    <property type="match status" value="1"/>
</dbReference>
<dbReference type="Pfam" id="PF05139">
    <property type="entry name" value="Erythro_esteras"/>
    <property type="match status" value="1"/>
</dbReference>
<dbReference type="Proteomes" id="UP001183390">
    <property type="component" value="Unassembled WGS sequence"/>
</dbReference>
<name>A0ABU2M741_9ACTN</name>
<dbReference type="SUPFAM" id="SSF159501">
    <property type="entry name" value="EreA/ChaN-like"/>
    <property type="match status" value="1"/>
</dbReference>
<proteinExistence type="predicted"/>
<dbReference type="RefSeq" id="WP_311511207.1">
    <property type="nucleotide sequence ID" value="NZ_JAVREP010000004.1"/>
</dbReference>
<dbReference type="EMBL" id="JAVREP010000004">
    <property type="protein sequence ID" value="MDT0328493.1"/>
    <property type="molecule type" value="Genomic_DNA"/>
</dbReference>